<dbReference type="GO" id="GO:0003700">
    <property type="term" value="F:DNA-binding transcription factor activity"/>
    <property type="evidence" value="ECO:0007669"/>
    <property type="project" value="InterPro"/>
</dbReference>
<dbReference type="RefSeq" id="WP_161837801.1">
    <property type="nucleotide sequence ID" value="NZ_CP048000.1"/>
</dbReference>
<protein>
    <submittedName>
        <fullName evidence="6">Cyclic nucleotide-binding domain-containing protein</fullName>
    </submittedName>
</protein>
<dbReference type="PROSITE" id="PS50042">
    <property type="entry name" value="CNMP_BINDING_3"/>
    <property type="match status" value="1"/>
</dbReference>
<dbReference type="SUPFAM" id="SSF51206">
    <property type="entry name" value="cAMP-binding domain-like"/>
    <property type="match status" value="1"/>
</dbReference>
<dbReference type="EMBL" id="CP048000">
    <property type="protein sequence ID" value="QHQ60973.1"/>
    <property type="molecule type" value="Genomic_DNA"/>
</dbReference>
<feature type="domain" description="Cyclic nucleotide-binding" evidence="4">
    <location>
        <begin position="22"/>
        <end position="142"/>
    </location>
</feature>
<dbReference type="AlphaFoldDB" id="A0A6P1TKL5"/>
<dbReference type="Gene3D" id="1.10.10.10">
    <property type="entry name" value="Winged helix-like DNA-binding domain superfamily/Winged helix DNA-binding domain"/>
    <property type="match status" value="1"/>
</dbReference>
<dbReference type="InterPro" id="IPR050397">
    <property type="entry name" value="Env_Response_Regulators"/>
</dbReference>
<evidence type="ECO:0000256" key="3">
    <source>
        <dbReference type="ARBA" id="ARBA00023163"/>
    </source>
</evidence>
<dbReference type="SUPFAM" id="SSF46785">
    <property type="entry name" value="Winged helix' DNA-binding domain"/>
    <property type="match status" value="1"/>
</dbReference>
<keyword evidence="2" id="KW-0238">DNA-binding</keyword>
<dbReference type="InterPro" id="IPR000595">
    <property type="entry name" value="cNMP-bd_dom"/>
</dbReference>
<dbReference type="PROSITE" id="PS00042">
    <property type="entry name" value="HTH_CRP_1"/>
    <property type="match status" value="1"/>
</dbReference>
<dbReference type="CDD" id="cd00092">
    <property type="entry name" value="HTH_CRP"/>
    <property type="match status" value="1"/>
</dbReference>
<dbReference type="InterPro" id="IPR036390">
    <property type="entry name" value="WH_DNA-bd_sf"/>
</dbReference>
<evidence type="ECO:0000313" key="7">
    <source>
        <dbReference type="Proteomes" id="UP000464314"/>
    </source>
</evidence>
<evidence type="ECO:0000259" key="4">
    <source>
        <dbReference type="PROSITE" id="PS50042"/>
    </source>
</evidence>
<evidence type="ECO:0000313" key="6">
    <source>
        <dbReference type="EMBL" id="QHQ60973.1"/>
    </source>
</evidence>
<dbReference type="InterPro" id="IPR018335">
    <property type="entry name" value="Tscrpt_reg_HTH_Crp-type_CS"/>
</dbReference>
<dbReference type="KEGG" id="anr:Ana3638_09465"/>
<dbReference type="PRINTS" id="PR00034">
    <property type="entry name" value="HTHCRP"/>
</dbReference>
<keyword evidence="3" id="KW-0804">Transcription</keyword>
<dbReference type="SMART" id="SM00100">
    <property type="entry name" value="cNMP"/>
    <property type="match status" value="1"/>
</dbReference>
<dbReference type="PANTHER" id="PTHR24567">
    <property type="entry name" value="CRP FAMILY TRANSCRIPTIONAL REGULATORY PROTEIN"/>
    <property type="match status" value="1"/>
</dbReference>
<dbReference type="GO" id="GO:0003677">
    <property type="term" value="F:DNA binding"/>
    <property type="evidence" value="ECO:0007669"/>
    <property type="project" value="UniProtKB-KW"/>
</dbReference>
<dbReference type="CDD" id="cd00038">
    <property type="entry name" value="CAP_ED"/>
    <property type="match status" value="1"/>
</dbReference>
<evidence type="ECO:0000256" key="1">
    <source>
        <dbReference type="ARBA" id="ARBA00023015"/>
    </source>
</evidence>
<dbReference type="Gene3D" id="2.60.120.10">
    <property type="entry name" value="Jelly Rolls"/>
    <property type="match status" value="1"/>
</dbReference>
<gene>
    <name evidence="6" type="ORF">Ana3638_09465</name>
</gene>
<name>A0A6P1TKL5_9FIRM</name>
<dbReference type="PANTHER" id="PTHR24567:SF28">
    <property type="entry name" value="LISTERIOLYSIN REGULATORY PROTEIN"/>
    <property type="match status" value="1"/>
</dbReference>
<reference evidence="6 7" key="1">
    <citation type="submission" date="2020-01" db="EMBL/GenBank/DDBJ databases">
        <title>Genome analysis of Anaerocolumna sp. CBA3638.</title>
        <authorList>
            <person name="Kim J."/>
            <person name="Roh S.W."/>
        </authorList>
    </citation>
    <scope>NUCLEOTIDE SEQUENCE [LARGE SCALE GENOMIC DNA]</scope>
    <source>
        <strain evidence="6 7">CBA3638</strain>
    </source>
</reference>
<dbReference type="Proteomes" id="UP000464314">
    <property type="component" value="Chromosome"/>
</dbReference>
<organism evidence="6 7">
    <name type="scientific">Anaerocolumna sedimenticola</name>
    <dbReference type="NCBI Taxonomy" id="2696063"/>
    <lineage>
        <taxon>Bacteria</taxon>
        <taxon>Bacillati</taxon>
        <taxon>Bacillota</taxon>
        <taxon>Clostridia</taxon>
        <taxon>Lachnospirales</taxon>
        <taxon>Lachnospiraceae</taxon>
        <taxon>Anaerocolumna</taxon>
    </lineage>
</organism>
<dbReference type="SMART" id="SM00419">
    <property type="entry name" value="HTH_CRP"/>
    <property type="match status" value="1"/>
</dbReference>
<dbReference type="InterPro" id="IPR036388">
    <property type="entry name" value="WH-like_DNA-bd_sf"/>
</dbReference>
<dbReference type="InterPro" id="IPR014710">
    <property type="entry name" value="RmlC-like_jellyroll"/>
</dbReference>
<dbReference type="GO" id="GO:0005829">
    <property type="term" value="C:cytosol"/>
    <property type="evidence" value="ECO:0007669"/>
    <property type="project" value="TreeGrafter"/>
</dbReference>
<proteinExistence type="predicted"/>
<dbReference type="InterPro" id="IPR012318">
    <property type="entry name" value="HTH_CRP"/>
</dbReference>
<dbReference type="Pfam" id="PF00027">
    <property type="entry name" value="cNMP_binding"/>
    <property type="match status" value="1"/>
</dbReference>
<keyword evidence="1" id="KW-0805">Transcription regulation</keyword>
<dbReference type="PROSITE" id="PS51063">
    <property type="entry name" value="HTH_CRP_2"/>
    <property type="match status" value="1"/>
</dbReference>
<feature type="domain" description="HTH crp-type" evidence="5">
    <location>
        <begin position="156"/>
        <end position="230"/>
    </location>
</feature>
<evidence type="ECO:0000256" key="2">
    <source>
        <dbReference type="ARBA" id="ARBA00023125"/>
    </source>
</evidence>
<dbReference type="InterPro" id="IPR018490">
    <property type="entry name" value="cNMP-bd_dom_sf"/>
</dbReference>
<accession>A0A6P1TKL5</accession>
<sequence>MPAESNQCMFCSNKLCIHKVPIFNSLNHEDLVKISEKIEHKDYKKGESIFNIGDKLDTIVIINEGSAKAYKYTLDGREQILYIFSEGDFFGEQYLLSNQTAAFTVETLSTLKACTLTKSQLQELLFKHPDIAIKIIEELGSRMSRLENSLQSMGVRSVDARISSLLIDFSEKYGKAVTEGILIRLPLSREGMANYLGVARETVSRKLSQMEEEGIIRSVSNKSILILNVTFLKETADL</sequence>
<dbReference type="Pfam" id="PF13545">
    <property type="entry name" value="HTH_Crp_2"/>
    <property type="match status" value="1"/>
</dbReference>
<evidence type="ECO:0000259" key="5">
    <source>
        <dbReference type="PROSITE" id="PS51063"/>
    </source>
</evidence>
<keyword evidence="7" id="KW-1185">Reference proteome</keyword>